<dbReference type="RefSeq" id="WP_377908104.1">
    <property type="nucleotide sequence ID" value="NZ_JBHSGK010000003.1"/>
</dbReference>
<proteinExistence type="predicted"/>
<comment type="caution">
    <text evidence="2">The sequence shown here is derived from an EMBL/GenBank/DDBJ whole genome shotgun (WGS) entry which is preliminary data.</text>
</comment>
<dbReference type="Pfam" id="PF05598">
    <property type="entry name" value="DUF772"/>
    <property type="match status" value="1"/>
</dbReference>
<evidence type="ECO:0000313" key="3">
    <source>
        <dbReference type="Proteomes" id="UP001595896"/>
    </source>
</evidence>
<keyword evidence="3" id="KW-1185">Reference proteome</keyword>
<accession>A0ABV9NTF1</accession>
<dbReference type="PANTHER" id="PTHR33408:SF2">
    <property type="entry name" value="TRANSPOSASE DDE DOMAIN-CONTAINING PROTEIN"/>
    <property type="match status" value="1"/>
</dbReference>
<feature type="domain" description="Transposase InsH N-terminal" evidence="1">
    <location>
        <begin position="12"/>
        <end position="59"/>
    </location>
</feature>
<reference evidence="3" key="1">
    <citation type="journal article" date="2019" name="Int. J. Syst. Evol. Microbiol.">
        <title>The Global Catalogue of Microorganisms (GCM) 10K type strain sequencing project: providing services to taxonomists for standard genome sequencing and annotation.</title>
        <authorList>
            <consortium name="The Broad Institute Genomics Platform"/>
            <consortium name="The Broad Institute Genome Sequencing Center for Infectious Disease"/>
            <person name="Wu L."/>
            <person name="Ma J."/>
        </authorList>
    </citation>
    <scope>NUCLEOTIDE SEQUENCE [LARGE SCALE GENOMIC DNA]</scope>
    <source>
        <strain evidence="3">JCM 12165</strain>
    </source>
</reference>
<evidence type="ECO:0000313" key="2">
    <source>
        <dbReference type="EMBL" id="MFC4735481.1"/>
    </source>
</evidence>
<name>A0ABV9NTF1_9BACI</name>
<gene>
    <name evidence="2" type="ORF">ACFO4L_02685</name>
</gene>
<dbReference type="Proteomes" id="UP001595896">
    <property type="component" value="Unassembled WGS sequence"/>
</dbReference>
<sequence length="74" mass="8408">MDQLVLPMDLSSPLPKHDVAFAVNDLIEPIPEEAFDACYTRNGRPSYHPKMMMKVILLAPDWLLKASREKPVSE</sequence>
<evidence type="ECO:0000259" key="1">
    <source>
        <dbReference type="Pfam" id="PF05598"/>
    </source>
</evidence>
<organism evidence="2 3">
    <name type="scientific">Bacillus daqingensis</name>
    <dbReference type="NCBI Taxonomy" id="872396"/>
    <lineage>
        <taxon>Bacteria</taxon>
        <taxon>Bacillati</taxon>
        <taxon>Bacillota</taxon>
        <taxon>Bacilli</taxon>
        <taxon>Bacillales</taxon>
        <taxon>Bacillaceae</taxon>
        <taxon>Bacillus</taxon>
    </lineage>
</organism>
<dbReference type="EMBL" id="JBHSGK010000003">
    <property type="protein sequence ID" value="MFC4735481.1"/>
    <property type="molecule type" value="Genomic_DNA"/>
</dbReference>
<dbReference type="InterPro" id="IPR008490">
    <property type="entry name" value="Transposase_InsH_N"/>
</dbReference>
<protein>
    <recommendedName>
        <fullName evidence="1">Transposase InsH N-terminal domain-containing protein</fullName>
    </recommendedName>
</protein>
<dbReference type="PANTHER" id="PTHR33408">
    <property type="entry name" value="TRANSPOSASE"/>
    <property type="match status" value="1"/>
</dbReference>